<dbReference type="Proteomes" id="UP000287651">
    <property type="component" value="Unassembled WGS sequence"/>
</dbReference>
<dbReference type="GO" id="GO:0008422">
    <property type="term" value="F:beta-glucosidase activity"/>
    <property type="evidence" value="ECO:0007669"/>
    <property type="project" value="UniProtKB-ARBA"/>
</dbReference>
<sequence>MRERVGDLLPKLSEADKELLQNATDFVGLNHYTTRFVAHAENQRDIHFYQVQESERLGIYIKISNIFFHYAKWQSGEPIGERCVWCRDGVDVRGYFAWSFLDNFEWAEGYTKRFGLVYVDYKNGLTRYPKSSALWFSSFLKANEQDVVKEINQA</sequence>
<comment type="caution">
    <text evidence="3">The sequence shown here is derived from an EMBL/GenBank/DDBJ whole genome shotgun (WGS) entry which is preliminary data.</text>
</comment>
<evidence type="ECO:0000256" key="1">
    <source>
        <dbReference type="ARBA" id="ARBA00010838"/>
    </source>
</evidence>
<comment type="similarity">
    <text evidence="1 2">Belongs to the glycosyl hydrolase 1 family.</text>
</comment>
<evidence type="ECO:0000313" key="3">
    <source>
        <dbReference type="EMBL" id="RRT79492.1"/>
    </source>
</evidence>
<name>A0A427ATA5_ENSVE</name>
<dbReference type="InterPro" id="IPR017853">
    <property type="entry name" value="GH"/>
</dbReference>
<evidence type="ECO:0000313" key="4">
    <source>
        <dbReference type="Proteomes" id="UP000287651"/>
    </source>
</evidence>
<dbReference type="AlphaFoldDB" id="A0A427ATA5"/>
<dbReference type="EMBL" id="AMZH03001387">
    <property type="protein sequence ID" value="RRT79492.1"/>
    <property type="molecule type" value="Genomic_DNA"/>
</dbReference>
<evidence type="ECO:0000256" key="2">
    <source>
        <dbReference type="RuleBase" id="RU003690"/>
    </source>
</evidence>
<dbReference type="Gene3D" id="3.20.20.80">
    <property type="entry name" value="Glycosidases"/>
    <property type="match status" value="2"/>
</dbReference>
<reference evidence="4" key="1">
    <citation type="journal article" date="2014" name="Agronomy (Basel)">
        <title>A Draft Genome Sequence for Ensete ventricosum, the Drought-Tolerant Tree Against Hunger.</title>
        <authorList>
            <person name="Harrison J."/>
            <person name="Moore K.A."/>
            <person name="Paszkiewicz K."/>
            <person name="Jones T."/>
            <person name="Grant M."/>
            <person name="Ambacheew D."/>
            <person name="Muzemil S."/>
            <person name="Studholme D.J."/>
        </authorList>
    </citation>
    <scope>NUCLEOTIDE SEQUENCE [LARGE SCALE GENOMIC DNA]</scope>
</reference>
<dbReference type="PRINTS" id="PR00131">
    <property type="entry name" value="GLHYDRLASE1"/>
</dbReference>
<dbReference type="PANTHER" id="PTHR10353:SF310">
    <property type="entry name" value="BETA-GLUCOSIDASE 42"/>
    <property type="match status" value="1"/>
</dbReference>
<dbReference type="SUPFAM" id="SSF51445">
    <property type="entry name" value="(Trans)glycosidases"/>
    <property type="match status" value="1"/>
</dbReference>
<accession>A0A427ATA5</accession>
<protein>
    <submittedName>
        <fullName evidence="3">Uncharacterized protein</fullName>
    </submittedName>
</protein>
<organism evidence="3 4">
    <name type="scientific">Ensete ventricosum</name>
    <name type="common">Abyssinian banana</name>
    <name type="synonym">Musa ensete</name>
    <dbReference type="NCBI Taxonomy" id="4639"/>
    <lineage>
        <taxon>Eukaryota</taxon>
        <taxon>Viridiplantae</taxon>
        <taxon>Streptophyta</taxon>
        <taxon>Embryophyta</taxon>
        <taxon>Tracheophyta</taxon>
        <taxon>Spermatophyta</taxon>
        <taxon>Magnoliopsida</taxon>
        <taxon>Liliopsida</taxon>
        <taxon>Zingiberales</taxon>
        <taxon>Musaceae</taxon>
        <taxon>Ensete</taxon>
    </lineage>
</organism>
<dbReference type="PANTHER" id="PTHR10353">
    <property type="entry name" value="GLYCOSYL HYDROLASE"/>
    <property type="match status" value="1"/>
</dbReference>
<gene>
    <name evidence="3" type="ORF">B296_00025315</name>
</gene>
<dbReference type="InterPro" id="IPR001360">
    <property type="entry name" value="Glyco_hydro_1"/>
</dbReference>
<dbReference type="GO" id="GO:0005975">
    <property type="term" value="P:carbohydrate metabolic process"/>
    <property type="evidence" value="ECO:0007669"/>
    <property type="project" value="InterPro"/>
</dbReference>
<proteinExistence type="inferred from homology"/>
<dbReference type="Pfam" id="PF00232">
    <property type="entry name" value="Glyco_hydro_1"/>
    <property type="match status" value="2"/>
</dbReference>